<protein>
    <submittedName>
        <fullName evidence="1">Uncharacterized protein</fullName>
    </submittedName>
</protein>
<dbReference type="AlphaFoldDB" id="A0A2P2INQ5"/>
<sequence length="54" mass="6336">MQWISLGIRRGRCSDLCSLNCYIEGRKIHLVIRKQEKSISSHSFCFCILCAFFH</sequence>
<reference evidence="1" key="1">
    <citation type="submission" date="2018-02" db="EMBL/GenBank/DDBJ databases">
        <title>Rhizophora mucronata_Transcriptome.</title>
        <authorList>
            <person name="Meera S.P."/>
            <person name="Sreeshan A."/>
            <person name="Augustine A."/>
        </authorList>
    </citation>
    <scope>NUCLEOTIDE SEQUENCE</scope>
    <source>
        <tissue evidence="1">Leaf</tissue>
    </source>
</reference>
<organism evidence="1">
    <name type="scientific">Rhizophora mucronata</name>
    <name type="common">Asiatic mangrove</name>
    <dbReference type="NCBI Taxonomy" id="61149"/>
    <lineage>
        <taxon>Eukaryota</taxon>
        <taxon>Viridiplantae</taxon>
        <taxon>Streptophyta</taxon>
        <taxon>Embryophyta</taxon>
        <taxon>Tracheophyta</taxon>
        <taxon>Spermatophyta</taxon>
        <taxon>Magnoliopsida</taxon>
        <taxon>eudicotyledons</taxon>
        <taxon>Gunneridae</taxon>
        <taxon>Pentapetalae</taxon>
        <taxon>rosids</taxon>
        <taxon>fabids</taxon>
        <taxon>Malpighiales</taxon>
        <taxon>Rhizophoraceae</taxon>
        <taxon>Rhizophora</taxon>
    </lineage>
</organism>
<accession>A0A2P2INQ5</accession>
<name>A0A2P2INQ5_RHIMU</name>
<evidence type="ECO:0000313" key="1">
    <source>
        <dbReference type="EMBL" id="MBW82859.1"/>
    </source>
</evidence>
<dbReference type="EMBL" id="GGEC01002376">
    <property type="protein sequence ID" value="MBW82859.1"/>
    <property type="molecule type" value="Transcribed_RNA"/>
</dbReference>
<proteinExistence type="predicted"/>